<dbReference type="PROSITE" id="PS50090">
    <property type="entry name" value="MYB_LIKE"/>
    <property type="match status" value="2"/>
</dbReference>
<feature type="domain" description="HTH myb-type" evidence="6">
    <location>
        <begin position="347"/>
        <end position="400"/>
    </location>
</feature>
<dbReference type="Pfam" id="PF13921">
    <property type="entry name" value="Myb_DNA-bind_6"/>
    <property type="match status" value="1"/>
</dbReference>
<feature type="compositionally biased region" description="Basic residues" evidence="4">
    <location>
        <begin position="132"/>
        <end position="148"/>
    </location>
</feature>
<accession>A0A0L6UH60</accession>
<dbReference type="Gene3D" id="1.10.10.60">
    <property type="entry name" value="Homeodomain-like"/>
    <property type="match status" value="2"/>
</dbReference>
<comment type="caution">
    <text evidence="7">The sequence shown here is derived from an EMBL/GenBank/DDBJ whole genome shotgun (WGS) entry which is preliminary data.</text>
</comment>
<dbReference type="GO" id="GO:0000976">
    <property type="term" value="F:transcription cis-regulatory region binding"/>
    <property type="evidence" value="ECO:0007669"/>
    <property type="project" value="TreeGrafter"/>
</dbReference>
<name>A0A0L6UH60_9BASI</name>
<feature type="compositionally biased region" description="Polar residues" evidence="4">
    <location>
        <begin position="178"/>
        <end position="189"/>
    </location>
</feature>
<protein>
    <submittedName>
        <fullName evidence="7">Uncharacterized protein</fullName>
    </submittedName>
</protein>
<dbReference type="OrthoDB" id="2507391at2759"/>
<dbReference type="InterPro" id="IPR017930">
    <property type="entry name" value="Myb_dom"/>
</dbReference>
<reference evidence="7 8" key="1">
    <citation type="submission" date="2015-08" db="EMBL/GenBank/DDBJ databases">
        <title>Next Generation Sequencing and Analysis of the Genome of Puccinia sorghi L Schw, the Causal Agent of Maize Common Rust.</title>
        <authorList>
            <person name="Rochi L."/>
            <person name="Burguener G."/>
            <person name="Darino M."/>
            <person name="Turjanski A."/>
            <person name="Kreff E."/>
            <person name="Dieguez M.J."/>
            <person name="Sacco F."/>
        </authorList>
    </citation>
    <scope>NUCLEOTIDE SEQUENCE [LARGE SCALE GENOMIC DNA]</scope>
    <source>
        <strain evidence="7 8">RO10H11247</strain>
    </source>
</reference>
<gene>
    <name evidence="7" type="ORF">VP01_628g9</name>
</gene>
<evidence type="ECO:0000313" key="7">
    <source>
        <dbReference type="EMBL" id="KNZ47612.1"/>
    </source>
</evidence>
<dbReference type="SMART" id="SM00717">
    <property type="entry name" value="SANT"/>
    <property type="match status" value="3"/>
</dbReference>
<comment type="subcellular location">
    <subcellularLocation>
        <location evidence="1">Nucleus</location>
    </subcellularLocation>
</comment>
<organism evidence="7 8">
    <name type="scientific">Puccinia sorghi</name>
    <dbReference type="NCBI Taxonomy" id="27349"/>
    <lineage>
        <taxon>Eukaryota</taxon>
        <taxon>Fungi</taxon>
        <taxon>Dikarya</taxon>
        <taxon>Basidiomycota</taxon>
        <taxon>Pucciniomycotina</taxon>
        <taxon>Pucciniomycetes</taxon>
        <taxon>Pucciniales</taxon>
        <taxon>Pucciniaceae</taxon>
        <taxon>Puccinia</taxon>
    </lineage>
</organism>
<dbReference type="AlphaFoldDB" id="A0A0L6UH60"/>
<feature type="region of interest" description="Disordered" evidence="4">
    <location>
        <begin position="27"/>
        <end position="158"/>
    </location>
</feature>
<evidence type="ECO:0000259" key="6">
    <source>
        <dbReference type="PROSITE" id="PS51294"/>
    </source>
</evidence>
<dbReference type="InterPro" id="IPR009057">
    <property type="entry name" value="Homeodomain-like_sf"/>
</dbReference>
<dbReference type="Pfam" id="PF00249">
    <property type="entry name" value="Myb_DNA-binding"/>
    <property type="match status" value="1"/>
</dbReference>
<feature type="domain" description="Myb-like" evidence="5">
    <location>
        <begin position="347"/>
        <end position="396"/>
    </location>
</feature>
<keyword evidence="2" id="KW-0238">DNA-binding</keyword>
<proteinExistence type="predicted"/>
<feature type="compositionally biased region" description="Polar residues" evidence="4">
    <location>
        <begin position="112"/>
        <end position="123"/>
    </location>
</feature>
<dbReference type="PANTHER" id="PTHR46380">
    <property type="entry name" value="CYCLIN-D-BINDING MYB-LIKE TRANSCRIPTION FACTOR 1"/>
    <property type="match status" value="1"/>
</dbReference>
<keyword evidence="8" id="KW-1185">Reference proteome</keyword>
<feature type="compositionally biased region" description="Basic and acidic residues" evidence="4">
    <location>
        <begin position="59"/>
        <end position="72"/>
    </location>
</feature>
<dbReference type="InterPro" id="IPR001005">
    <property type="entry name" value="SANT/Myb"/>
</dbReference>
<dbReference type="CDD" id="cd00167">
    <property type="entry name" value="SANT"/>
    <property type="match status" value="1"/>
</dbReference>
<feature type="domain" description="HTH myb-type" evidence="6">
    <location>
        <begin position="405"/>
        <end position="466"/>
    </location>
</feature>
<dbReference type="PROSITE" id="PS51294">
    <property type="entry name" value="HTH_MYB"/>
    <property type="match status" value="2"/>
</dbReference>
<dbReference type="VEuPathDB" id="FungiDB:VP01_628g9"/>
<feature type="domain" description="Myb-like" evidence="5">
    <location>
        <begin position="399"/>
        <end position="462"/>
    </location>
</feature>
<evidence type="ECO:0000256" key="4">
    <source>
        <dbReference type="SAM" id="MobiDB-lite"/>
    </source>
</evidence>
<evidence type="ECO:0000256" key="2">
    <source>
        <dbReference type="ARBA" id="ARBA00023125"/>
    </source>
</evidence>
<dbReference type="Proteomes" id="UP000037035">
    <property type="component" value="Unassembled WGS sequence"/>
</dbReference>
<dbReference type="PANTHER" id="PTHR46380:SF2">
    <property type="entry name" value="CYCLIN-D-BINDING MYB-LIKE TRANSCRIPTION FACTOR 1"/>
    <property type="match status" value="1"/>
</dbReference>
<evidence type="ECO:0000256" key="1">
    <source>
        <dbReference type="ARBA" id="ARBA00004123"/>
    </source>
</evidence>
<keyword evidence="3" id="KW-0539">Nucleus</keyword>
<dbReference type="GO" id="GO:0005634">
    <property type="term" value="C:nucleus"/>
    <property type="evidence" value="ECO:0007669"/>
    <property type="project" value="UniProtKB-SubCell"/>
</dbReference>
<sequence length="606" mass="68819">MEKTIRKGKKKKKQLDKAGIRELMIAKEGVSAVSTVRKDSANTTTTEQQQTKRTSHTKRAWESEQEATRDEGPNPSTNEAAEEPQSKRPKTKHPAARTTPEPQAGPADNDAHWTQATTETSLTPMKEPLTKKKEHRKSKTKNSLKHHSSAQNDHDSSTAYNLQKETADREDNTALSTGAATNLSGQNKKQTNDPSDTSTTPDTEKESSDLDLDRVLVDSKNIHILRSKSHLPDYFMTQIPFLTCHRILSSKWLSMTHLNELSTLFGLKYKKGQFSATEQAVIENEVKKYCESQGISRSEFGRLLVQKRQERGAGGGDKIRGLAPLIAEVLPGRPLLAIWKHVRRAYDPHTKLGRWTPGEEDALQKAHLKYGSSWTTISQDVGRSADDCRDRWKNYTCVKQTRLQGRWSKEEEERLMQLVSQAQTAGSNPVGLNASALWTWVSSQMGGSRSRAQCRAKWSESLQPKLASGSVRKRWLNKDVLILAQQLKKYDMRDDEVGFQWKQVRSEVKGWESWDNSYLQRRWKTLKKYMLKKHQKKWEKHKHKSGESEALQAPPLSNQQIIRATIKKWSAKEPEELDAPVHIKKPFKKLRGGDKAVADDDDDDSS</sequence>
<dbReference type="STRING" id="27349.A0A0L6UH60"/>
<feature type="region of interest" description="Disordered" evidence="4">
    <location>
        <begin position="178"/>
        <end position="211"/>
    </location>
</feature>
<dbReference type="InterPro" id="IPR051651">
    <property type="entry name" value="DMTF1_DNA-bind_reg"/>
</dbReference>
<dbReference type="GO" id="GO:0003700">
    <property type="term" value="F:DNA-binding transcription factor activity"/>
    <property type="evidence" value="ECO:0007669"/>
    <property type="project" value="TreeGrafter"/>
</dbReference>
<evidence type="ECO:0000313" key="8">
    <source>
        <dbReference type="Proteomes" id="UP000037035"/>
    </source>
</evidence>
<evidence type="ECO:0000259" key="5">
    <source>
        <dbReference type="PROSITE" id="PS50090"/>
    </source>
</evidence>
<feature type="compositionally biased region" description="Basic and acidic residues" evidence="4">
    <location>
        <begin position="202"/>
        <end position="211"/>
    </location>
</feature>
<evidence type="ECO:0000256" key="3">
    <source>
        <dbReference type="ARBA" id="ARBA00023242"/>
    </source>
</evidence>
<dbReference type="SUPFAM" id="SSF46689">
    <property type="entry name" value="Homeodomain-like"/>
    <property type="match status" value="2"/>
</dbReference>
<feature type="region of interest" description="Disordered" evidence="4">
    <location>
        <begin position="573"/>
        <end position="606"/>
    </location>
</feature>
<dbReference type="EMBL" id="LAVV01011596">
    <property type="protein sequence ID" value="KNZ47612.1"/>
    <property type="molecule type" value="Genomic_DNA"/>
</dbReference>